<name>A0A0G0AWQ0_9BACT</name>
<dbReference type="Proteomes" id="UP000034688">
    <property type="component" value="Unassembled WGS sequence"/>
</dbReference>
<dbReference type="SUPFAM" id="SSF50156">
    <property type="entry name" value="PDZ domain-like"/>
    <property type="match status" value="1"/>
</dbReference>
<dbReference type="Pfam" id="PF00595">
    <property type="entry name" value="PDZ"/>
    <property type="match status" value="1"/>
</dbReference>
<evidence type="ECO:0000259" key="1">
    <source>
        <dbReference type="PROSITE" id="PS50106"/>
    </source>
</evidence>
<evidence type="ECO:0000313" key="2">
    <source>
        <dbReference type="EMBL" id="KKP61464.1"/>
    </source>
</evidence>
<feature type="domain" description="PDZ" evidence="1">
    <location>
        <begin position="39"/>
        <end position="109"/>
    </location>
</feature>
<dbReference type="Gene3D" id="2.30.42.10">
    <property type="match status" value="1"/>
</dbReference>
<protein>
    <recommendedName>
        <fullName evidence="1">PDZ domain-containing protein</fullName>
    </recommendedName>
</protein>
<comment type="caution">
    <text evidence="2">The sequence shown here is derived from an EMBL/GenBank/DDBJ whole genome shotgun (WGS) entry which is preliminary data.</text>
</comment>
<sequence length="109" mass="12162">MAVALVAQRLKLVIFFPNTSKLPNYVSPVPQDQTAKILIPTMTKENNRTYLGIRYKMIDKQTAKLNKISEGAYITQVIDNSPAYKFGLSEEDIIIEVNGKKIGGSDEQS</sequence>
<dbReference type="InterPro" id="IPR001478">
    <property type="entry name" value="PDZ"/>
</dbReference>
<gene>
    <name evidence="2" type="ORF">UR54_C0001G0004</name>
</gene>
<proteinExistence type="predicted"/>
<dbReference type="PROSITE" id="PS50106">
    <property type="entry name" value="PDZ"/>
    <property type="match status" value="1"/>
</dbReference>
<organism evidence="2 3">
    <name type="scientific">Candidatus Roizmanbacteria bacterium GW2011_GWA2_34_18</name>
    <dbReference type="NCBI Taxonomy" id="1618477"/>
    <lineage>
        <taxon>Bacteria</taxon>
        <taxon>Candidatus Roizmaniibacteriota</taxon>
    </lineage>
</organism>
<reference evidence="2 3" key="1">
    <citation type="journal article" date="2015" name="Nature">
        <title>rRNA introns, odd ribosomes, and small enigmatic genomes across a large radiation of phyla.</title>
        <authorList>
            <person name="Brown C.T."/>
            <person name="Hug L.A."/>
            <person name="Thomas B.C."/>
            <person name="Sharon I."/>
            <person name="Castelle C.J."/>
            <person name="Singh A."/>
            <person name="Wilkins M.J."/>
            <person name="Williams K.H."/>
            <person name="Banfield J.F."/>
        </authorList>
    </citation>
    <scope>NUCLEOTIDE SEQUENCE [LARGE SCALE GENOMIC DNA]</scope>
</reference>
<evidence type="ECO:0000313" key="3">
    <source>
        <dbReference type="Proteomes" id="UP000034688"/>
    </source>
</evidence>
<dbReference type="STRING" id="1618477.UR54_C0001G0004"/>
<accession>A0A0G0AWQ0</accession>
<dbReference type="InterPro" id="IPR036034">
    <property type="entry name" value="PDZ_sf"/>
</dbReference>
<dbReference type="EMBL" id="LBPP01000001">
    <property type="protein sequence ID" value="KKP61464.1"/>
    <property type="molecule type" value="Genomic_DNA"/>
</dbReference>
<dbReference type="AlphaFoldDB" id="A0A0G0AWQ0"/>